<evidence type="ECO:0000313" key="2">
    <source>
        <dbReference type="Proteomes" id="UP000004995"/>
    </source>
</evidence>
<dbReference type="HOGENOM" id="CLU_3145331_0_0_1"/>
<sequence>MLMAGAAMVVGVATISTQVRGDDNGERILIFYSYARSIWIWVPISIDQK</sequence>
<evidence type="ECO:0000313" key="1">
    <source>
        <dbReference type="EnsemblPlants" id="KQL00643"/>
    </source>
</evidence>
<dbReference type="InParanoid" id="K3YKS3"/>
<organism evidence="1 2">
    <name type="scientific">Setaria italica</name>
    <name type="common">Foxtail millet</name>
    <name type="synonym">Panicum italicum</name>
    <dbReference type="NCBI Taxonomy" id="4555"/>
    <lineage>
        <taxon>Eukaryota</taxon>
        <taxon>Viridiplantae</taxon>
        <taxon>Streptophyta</taxon>
        <taxon>Embryophyta</taxon>
        <taxon>Tracheophyta</taxon>
        <taxon>Spermatophyta</taxon>
        <taxon>Magnoliopsida</taxon>
        <taxon>Liliopsida</taxon>
        <taxon>Poales</taxon>
        <taxon>Poaceae</taxon>
        <taxon>PACMAD clade</taxon>
        <taxon>Panicoideae</taxon>
        <taxon>Panicodae</taxon>
        <taxon>Paniceae</taxon>
        <taxon>Cenchrinae</taxon>
        <taxon>Setaria</taxon>
    </lineage>
</organism>
<dbReference type="EMBL" id="AGNK02003540">
    <property type="status" value="NOT_ANNOTATED_CDS"/>
    <property type="molecule type" value="Genomic_DNA"/>
</dbReference>
<name>K3YKS3_SETIT</name>
<keyword evidence="2" id="KW-1185">Reference proteome</keyword>
<reference evidence="2" key="1">
    <citation type="journal article" date="2012" name="Nat. Biotechnol.">
        <title>Reference genome sequence of the model plant Setaria.</title>
        <authorList>
            <person name="Bennetzen J.L."/>
            <person name="Schmutz J."/>
            <person name="Wang H."/>
            <person name="Percifield R."/>
            <person name="Hawkins J."/>
            <person name="Pontaroli A.C."/>
            <person name="Estep M."/>
            <person name="Feng L."/>
            <person name="Vaughn J.N."/>
            <person name="Grimwood J."/>
            <person name="Jenkins J."/>
            <person name="Barry K."/>
            <person name="Lindquist E."/>
            <person name="Hellsten U."/>
            <person name="Deshpande S."/>
            <person name="Wang X."/>
            <person name="Wu X."/>
            <person name="Mitros T."/>
            <person name="Triplett J."/>
            <person name="Yang X."/>
            <person name="Ye C.Y."/>
            <person name="Mauro-Herrera M."/>
            <person name="Wang L."/>
            <person name="Li P."/>
            <person name="Sharma M."/>
            <person name="Sharma R."/>
            <person name="Ronald P.C."/>
            <person name="Panaud O."/>
            <person name="Kellogg E.A."/>
            <person name="Brutnell T.P."/>
            <person name="Doust A.N."/>
            <person name="Tuskan G.A."/>
            <person name="Rokhsar D."/>
            <person name="Devos K.M."/>
        </authorList>
    </citation>
    <scope>NUCLEOTIDE SEQUENCE [LARGE SCALE GENOMIC DNA]</scope>
    <source>
        <strain evidence="2">cv. Yugu1</strain>
    </source>
</reference>
<accession>K3YKS3</accession>
<dbReference type="EnsemblPlants" id="KQL00643">
    <property type="protein sequence ID" value="KQL00643"/>
    <property type="gene ID" value="SETIT_014842mg"/>
</dbReference>
<dbReference type="Proteomes" id="UP000004995">
    <property type="component" value="Unassembled WGS sequence"/>
</dbReference>
<dbReference type="AlphaFoldDB" id="K3YKS3"/>
<proteinExistence type="predicted"/>
<reference evidence="1" key="2">
    <citation type="submission" date="2018-08" db="UniProtKB">
        <authorList>
            <consortium name="EnsemblPlants"/>
        </authorList>
    </citation>
    <scope>IDENTIFICATION</scope>
    <source>
        <strain evidence="1">Yugu1</strain>
    </source>
</reference>
<dbReference type="Gramene" id="KQL00643">
    <property type="protein sequence ID" value="KQL00643"/>
    <property type="gene ID" value="SETIT_014842mg"/>
</dbReference>
<protein>
    <submittedName>
        <fullName evidence="1">Uncharacterized protein</fullName>
    </submittedName>
</protein>